<keyword evidence="2" id="KW-1185">Reference proteome</keyword>
<keyword evidence="1" id="KW-0472">Membrane</keyword>
<dbReference type="GeneID" id="106751184"/>
<evidence type="ECO:0000313" key="2">
    <source>
        <dbReference type="Proteomes" id="UP000515204"/>
    </source>
</evidence>
<proteinExistence type="predicted"/>
<dbReference type="RefSeq" id="XP_014487498.1">
    <property type="nucleotide sequence ID" value="XM_014632012.1"/>
</dbReference>
<reference evidence="3" key="1">
    <citation type="submission" date="2025-08" db="UniProtKB">
        <authorList>
            <consortium name="RefSeq"/>
        </authorList>
    </citation>
    <scope>IDENTIFICATION</scope>
</reference>
<name>A0A6P3YAW3_DINQU</name>
<keyword evidence="1" id="KW-1133">Transmembrane helix</keyword>
<protein>
    <submittedName>
        <fullName evidence="3">Uncharacterized protein LOC106751184</fullName>
    </submittedName>
</protein>
<feature type="transmembrane region" description="Helical" evidence="1">
    <location>
        <begin position="23"/>
        <end position="45"/>
    </location>
</feature>
<evidence type="ECO:0000256" key="1">
    <source>
        <dbReference type="SAM" id="Phobius"/>
    </source>
</evidence>
<sequence length="120" mass="13614">MSNICEDSACLWMNYLSEAINKCVLSLCSLLSTTFGLTFISNHVVTFDDEISLRLHDLFRELVALLLFDDFQLQLLKVFLLTFVSSVALIFVAWHIYGSRITEQFMKACASSEDCNPSTE</sequence>
<keyword evidence="1" id="KW-0812">Transmembrane</keyword>
<dbReference type="AlphaFoldDB" id="A0A6P3YAW3"/>
<evidence type="ECO:0000313" key="3">
    <source>
        <dbReference type="RefSeq" id="XP_014487498.1"/>
    </source>
</evidence>
<dbReference type="KEGG" id="dqu:106751184"/>
<gene>
    <name evidence="3" type="primary">LOC106751184</name>
</gene>
<dbReference type="Proteomes" id="UP000515204">
    <property type="component" value="Unplaced"/>
</dbReference>
<feature type="transmembrane region" description="Helical" evidence="1">
    <location>
        <begin position="75"/>
        <end position="97"/>
    </location>
</feature>
<accession>A0A6P3YAW3</accession>
<organism evidence="2 3">
    <name type="scientific">Dinoponera quadriceps</name>
    <name type="common">South American ant</name>
    <dbReference type="NCBI Taxonomy" id="609295"/>
    <lineage>
        <taxon>Eukaryota</taxon>
        <taxon>Metazoa</taxon>
        <taxon>Ecdysozoa</taxon>
        <taxon>Arthropoda</taxon>
        <taxon>Hexapoda</taxon>
        <taxon>Insecta</taxon>
        <taxon>Pterygota</taxon>
        <taxon>Neoptera</taxon>
        <taxon>Endopterygota</taxon>
        <taxon>Hymenoptera</taxon>
        <taxon>Apocrita</taxon>
        <taxon>Aculeata</taxon>
        <taxon>Formicoidea</taxon>
        <taxon>Formicidae</taxon>
        <taxon>Ponerinae</taxon>
        <taxon>Ponerini</taxon>
        <taxon>Dinoponera</taxon>
    </lineage>
</organism>
<dbReference type="OrthoDB" id="6411732at2759"/>